<comment type="domain">
    <text evidence="15">The N-terminal DNA-binding domain is a ssDNA-dependent ATPase and has ATP-dependent 3'-5' helicase function. This domain interacts with RecC.</text>
</comment>
<dbReference type="SUPFAM" id="SSF52980">
    <property type="entry name" value="Restriction endonuclease-like"/>
    <property type="match status" value="1"/>
</dbReference>
<keyword evidence="7 15" id="KW-0269">Exonuclease</keyword>
<dbReference type="Gene3D" id="1.10.486.10">
    <property type="entry name" value="PCRA, domain 4"/>
    <property type="match status" value="1"/>
</dbReference>
<dbReference type="CDD" id="cd22352">
    <property type="entry name" value="RecB_C-like"/>
    <property type="match status" value="1"/>
</dbReference>
<dbReference type="GO" id="GO:0005524">
    <property type="term" value="F:ATP binding"/>
    <property type="evidence" value="ECO:0007669"/>
    <property type="project" value="UniProtKB-UniRule"/>
</dbReference>
<feature type="domain" description="UvrD-like helicase C-terminal" evidence="18">
    <location>
        <begin position="477"/>
        <end position="742"/>
    </location>
</feature>
<dbReference type="InterPro" id="IPR014017">
    <property type="entry name" value="DNA_helicase_UvrD-like_C"/>
</dbReference>
<keyword evidence="12 15" id="KW-0413">Isomerase</keyword>
<evidence type="ECO:0000256" key="12">
    <source>
        <dbReference type="ARBA" id="ARBA00023235"/>
    </source>
</evidence>
<keyword evidence="11 15" id="KW-0234">DNA repair</keyword>
<sequence length="1175" mass="131796">MEMLNPVTMPLYGHNLIEASAGTGKTYTITALYLRYLLGLVDAQHATCLSVEQILVVTFTDAATQEIKDRVRARIIDARDTLLGDECKDPLIPVLLEQVEDKKAAFKLLDAAAKSMDEAAIFTIHGFCQRMLKQHAFESNLSFNLEFILDETELLKTAVEDHWRKFLYTLDKEQTALVLDHFSHPQSLMKKLLPLLSKAGATLSPRVNLEDILAARSQYQLKAAEFKRAIRESEFIACLTGSGLAKNKAPGRAANINALGDYIASDAWYFEFGTSKHSFNLWGSAQLGDAKNYKKNAELISHDMIALFDEMAGLHHQVKNLLPIALLQDALAQVKQLLVQHKQTQSTISPDDLLSNLYRALQGESGQVLATKIAQQFPVALIDEFQDTDPIQYGIFSTIYEETDGAGLTMIGDPKQAIYGFRGADIFTYITAKQAVDESRHFTLAKNYRSAKSVVDSINAIFSQHEQSFIFNDDIPFYAVDAQGKSKEHAFQGYSDHVLNFCVFDSAGEVTSKAHAHQVLAQTFAAKVATLLSRSEQGGVKIGDNSVKAADICVLVRDRNEASVMKQALQACGVSAVYLARDSVFSQPVAGALNQLLHVLHGAYDEAALRGVLVSPLFSLNYEQVYALSQNEAQWQSYLDFFAELKRIWYQSGAMAMLERLMVRNQLANIWRSNGYEVERWLTDYRHLAELLQHKQIELEGTQRVLRWLSIQCAEATLDGAQLRLESDANLVKIVTMHASKGLEYPIVFMPFALGYRDPSEIIYHKDNKLVIDLDADDGAIQAASKERLAEDIRLLYVALTRAVHYCELGLFNIPLGRSKKLGIGQTALGYALFGDADFKDAQQWHQALEQTCQQHVGMSMEVFTEPQTAYFGEKQAILPENLAIKIQNAAIETNWRTTSFSQLSYHAHHDDRPAGALDEHHELDLPRLAQTPIKTPYSFVKGAKAGSCLHEIYEQIDFTSPHNPIAPEKLPLNDVVEACLEKYQIDTQWQECVALWVQASLDCPLTQEGGLSLSRLSPADCLVEMEFHLPLTALKANQLNKVLTDITGQPSYLQFDEVQGMLKGFIDLIFRWKGKYYVLDYKSNYLGDDLSDYNDDNLMSAMSSHQYHLQYLIYSVALHRLLKYRIANYSIEAHMGGVYYLFLRALPQGGGVFFKSLTEKELLTLDALFEPEAR</sequence>
<feature type="active site" description="For nuclease activity" evidence="15">
    <location>
        <position position="1081"/>
    </location>
</feature>
<feature type="region of interest" description="DNA-binding and helicase activity, interacts with RecC" evidence="15">
    <location>
        <begin position="1"/>
        <end position="869"/>
    </location>
</feature>
<dbReference type="InterPro" id="IPR014016">
    <property type="entry name" value="UvrD-like_ATP-bd"/>
</dbReference>
<keyword evidence="4 15" id="KW-0227">DNA damage</keyword>
<dbReference type="AlphaFoldDB" id="A0A0C1QH32"/>
<evidence type="ECO:0000313" key="20">
    <source>
        <dbReference type="Proteomes" id="UP000031327"/>
    </source>
</evidence>
<dbReference type="NCBIfam" id="TIGR00609">
    <property type="entry name" value="recB"/>
    <property type="match status" value="1"/>
</dbReference>
<gene>
    <name evidence="15" type="primary">recB</name>
    <name evidence="19" type="ORF">JF50_01860</name>
</gene>
<keyword evidence="9 15" id="KW-0460">Magnesium</keyword>
<comment type="catalytic activity">
    <reaction evidence="14 15">
        <text>ATP + H2O = ADP + phosphate + H(+)</text>
        <dbReference type="Rhea" id="RHEA:13065"/>
        <dbReference type="ChEBI" id="CHEBI:15377"/>
        <dbReference type="ChEBI" id="CHEBI:15378"/>
        <dbReference type="ChEBI" id="CHEBI:30616"/>
        <dbReference type="ChEBI" id="CHEBI:43474"/>
        <dbReference type="ChEBI" id="CHEBI:456216"/>
        <dbReference type="EC" id="5.6.2.4"/>
    </reaction>
</comment>
<feature type="region of interest" description="Nuclease activity, interacts with RecD and RecA" evidence="15">
    <location>
        <begin position="895"/>
        <end position="1175"/>
    </location>
</feature>
<evidence type="ECO:0000256" key="11">
    <source>
        <dbReference type="ARBA" id="ARBA00023204"/>
    </source>
</evidence>
<accession>A0A0C1QH32</accession>
<keyword evidence="1 15" id="KW-0540">Nuclease</keyword>
<evidence type="ECO:0000256" key="16">
    <source>
        <dbReference type="PROSITE-ProRule" id="PRU00560"/>
    </source>
</evidence>
<dbReference type="EMBL" id="JWIC01000003">
    <property type="protein sequence ID" value="KID58640.1"/>
    <property type="molecule type" value="Genomic_DNA"/>
</dbReference>
<dbReference type="InterPro" id="IPR011335">
    <property type="entry name" value="Restrct_endonuc-II-like"/>
</dbReference>
<comment type="catalytic activity">
    <reaction evidence="15">
        <text>Exonucleolytic cleavage (in the presence of ATP) in either 5'- to 3'- or 3'- to 5'-direction to yield 5'-phosphooligonucleotides.</text>
        <dbReference type="EC" id="3.1.11.5"/>
    </reaction>
</comment>
<dbReference type="PANTHER" id="PTHR11070">
    <property type="entry name" value="UVRD / RECB / PCRA DNA HELICASE FAMILY MEMBER"/>
    <property type="match status" value="1"/>
</dbReference>
<keyword evidence="2 15" id="KW-0479">Metal-binding</keyword>
<evidence type="ECO:0000259" key="17">
    <source>
        <dbReference type="PROSITE" id="PS51198"/>
    </source>
</evidence>
<feature type="binding site" evidence="16">
    <location>
        <begin position="19"/>
        <end position="26"/>
    </location>
    <ligand>
        <name>ATP</name>
        <dbReference type="ChEBI" id="CHEBI:30616"/>
    </ligand>
</feature>
<dbReference type="Gene3D" id="3.40.50.300">
    <property type="entry name" value="P-loop containing nucleotide triphosphate hydrolases"/>
    <property type="match status" value="2"/>
</dbReference>
<dbReference type="EC" id="5.6.2.4" evidence="15"/>
<name>A0A0C1QH32_9GAMM</name>
<comment type="miscellaneous">
    <text evidence="15">In the RecBCD complex, RecB has a slow 3'-5' helicase, an exonuclease activity and loads RecA onto ssDNA, RecD has a fast 5'-3' helicase activity, while RecC stimulates the ATPase and processivity of the RecB helicase and contributes to recognition of the Chi site.</text>
</comment>
<evidence type="ECO:0000256" key="8">
    <source>
        <dbReference type="ARBA" id="ARBA00022840"/>
    </source>
</evidence>
<comment type="caution">
    <text evidence="19">The sequence shown here is derived from an EMBL/GenBank/DDBJ whole genome shotgun (WGS) entry which is preliminary data.</text>
</comment>
<dbReference type="InterPro" id="IPR027417">
    <property type="entry name" value="P-loop_NTPase"/>
</dbReference>
<comment type="cofactor">
    <cofactor evidence="15">
        <name>Mg(2+)</name>
        <dbReference type="ChEBI" id="CHEBI:18420"/>
    </cofactor>
    <text evidence="15">Binds 1 Mg(2+) ion per subunit.</text>
</comment>
<evidence type="ECO:0000256" key="10">
    <source>
        <dbReference type="ARBA" id="ARBA00023125"/>
    </source>
</evidence>
<dbReference type="Pfam" id="PF00580">
    <property type="entry name" value="UvrD-helicase"/>
    <property type="match status" value="1"/>
</dbReference>
<reference evidence="19 20" key="1">
    <citation type="submission" date="2014-12" db="EMBL/GenBank/DDBJ databases">
        <title>Draft Genome Sequence of Pseudoalteromonas luteoviolacea HI1.</title>
        <authorList>
            <person name="Asahina A.Y."/>
            <person name="Hadfield M.G."/>
        </authorList>
    </citation>
    <scope>NUCLEOTIDE SEQUENCE [LARGE SCALE GENOMIC DNA]</scope>
    <source>
        <strain evidence="19 20">HI1</strain>
    </source>
</reference>
<keyword evidence="6 15" id="KW-0347">Helicase</keyword>
<dbReference type="GO" id="GO:0003677">
    <property type="term" value="F:DNA binding"/>
    <property type="evidence" value="ECO:0007669"/>
    <property type="project" value="UniProtKB-UniRule"/>
</dbReference>
<feature type="binding site" evidence="15">
    <location>
        <position position="1081"/>
    </location>
    <ligand>
        <name>Mg(2+)</name>
        <dbReference type="ChEBI" id="CHEBI:18420"/>
    </ligand>
</feature>
<evidence type="ECO:0000256" key="5">
    <source>
        <dbReference type="ARBA" id="ARBA00022801"/>
    </source>
</evidence>
<dbReference type="GO" id="GO:0005829">
    <property type="term" value="C:cytosol"/>
    <property type="evidence" value="ECO:0007669"/>
    <property type="project" value="TreeGrafter"/>
</dbReference>
<feature type="binding site" evidence="15">
    <location>
        <position position="1068"/>
    </location>
    <ligand>
        <name>Mg(2+)</name>
        <dbReference type="ChEBI" id="CHEBI:18420"/>
    </ligand>
</feature>
<evidence type="ECO:0000256" key="6">
    <source>
        <dbReference type="ARBA" id="ARBA00022806"/>
    </source>
</evidence>
<keyword evidence="8 15" id="KW-0067">ATP-binding</keyword>
<comment type="subunit">
    <text evidence="15">Heterotrimer of RecB, RecC and RecD. All subunits contribute to DNA-binding. Interacts with RecA.</text>
</comment>
<evidence type="ECO:0000256" key="4">
    <source>
        <dbReference type="ARBA" id="ARBA00022763"/>
    </source>
</evidence>
<feature type="binding site" evidence="15">
    <location>
        <position position="951"/>
    </location>
    <ligand>
        <name>Mg(2+)</name>
        <dbReference type="ChEBI" id="CHEBI:18420"/>
    </ligand>
</feature>
<evidence type="ECO:0000256" key="3">
    <source>
        <dbReference type="ARBA" id="ARBA00022741"/>
    </source>
</evidence>
<comment type="function">
    <text evidence="15">A helicase/nuclease that prepares dsDNA breaks (DSB) for recombinational DNA repair. Binds to DSBs and unwinds DNA via a highly rapid and processive ATP-dependent bidirectional helicase activity. Unwinds dsDNA until it encounters a Chi (crossover hotspot instigator) sequence from the 3' direction. Cuts ssDNA a few nucleotides 3' to the Chi site. The properties and activities of the enzyme are changed at Chi. The Chi-altered holoenzyme produces a long 3'-ssDNA overhang and facilitates RecA-binding to the ssDNA for homologous DNA recombination and repair. Holoenzyme degrades any linearized DNA that is unable to undergo homologous recombination. In the holoenzyme this subunit contributes ATPase, 3'-5' helicase, exonuclease activity and loads RecA onto ssDNA.</text>
</comment>
<dbReference type="GO" id="GO:0000287">
    <property type="term" value="F:magnesium ion binding"/>
    <property type="evidence" value="ECO:0007669"/>
    <property type="project" value="UniProtKB-UniRule"/>
</dbReference>
<evidence type="ECO:0000256" key="7">
    <source>
        <dbReference type="ARBA" id="ARBA00022839"/>
    </source>
</evidence>
<keyword evidence="10 15" id="KW-0238">DNA-binding</keyword>
<keyword evidence="5 15" id="KW-0378">Hydrolase</keyword>
<evidence type="ECO:0000259" key="18">
    <source>
        <dbReference type="PROSITE" id="PS51217"/>
    </source>
</evidence>
<dbReference type="OrthoDB" id="9810135at2"/>
<evidence type="ECO:0000256" key="1">
    <source>
        <dbReference type="ARBA" id="ARBA00022722"/>
    </source>
</evidence>
<dbReference type="RefSeq" id="WP_039607811.1">
    <property type="nucleotide sequence ID" value="NZ_JWIC01000003.1"/>
</dbReference>
<dbReference type="GO" id="GO:0000724">
    <property type="term" value="P:double-strand break repair via homologous recombination"/>
    <property type="evidence" value="ECO:0007669"/>
    <property type="project" value="UniProtKB-UniRule"/>
</dbReference>
<dbReference type="Pfam" id="PF13361">
    <property type="entry name" value="UvrD_C"/>
    <property type="match status" value="1"/>
</dbReference>
<proteinExistence type="inferred from homology"/>
<dbReference type="InterPro" id="IPR011604">
    <property type="entry name" value="PDDEXK-like_dom_sf"/>
</dbReference>
<dbReference type="GO" id="GO:0043138">
    <property type="term" value="F:3'-5' DNA helicase activity"/>
    <property type="evidence" value="ECO:0007669"/>
    <property type="project" value="UniProtKB-UniRule"/>
</dbReference>
<comment type="catalytic activity">
    <reaction evidence="13 15">
        <text>Couples ATP hydrolysis with the unwinding of duplex DNA by translocating in the 3'-5' direction.</text>
        <dbReference type="EC" id="5.6.2.4"/>
    </reaction>
</comment>
<dbReference type="EC" id="3.1.11.5" evidence="15"/>
<organism evidence="19 20">
    <name type="scientific">Pseudoalteromonas luteoviolacea</name>
    <dbReference type="NCBI Taxonomy" id="43657"/>
    <lineage>
        <taxon>Bacteria</taxon>
        <taxon>Pseudomonadati</taxon>
        <taxon>Pseudomonadota</taxon>
        <taxon>Gammaproteobacteria</taxon>
        <taxon>Alteromonadales</taxon>
        <taxon>Pseudoalteromonadaceae</taxon>
        <taxon>Pseudoalteromonas</taxon>
    </lineage>
</organism>
<evidence type="ECO:0000313" key="19">
    <source>
        <dbReference type="EMBL" id="KID58640.1"/>
    </source>
</evidence>
<evidence type="ECO:0000256" key="13">
    <source>
        <dbReference type="ARBA" id="ARBA00034617"/>
    </source>
</evidence>
<evidence type="ECO:0000256" key="15">
    <source>
        <dbReference type="HAMAP-Rule" id="MF_01485"/>
    </source>
</evidence>
<protein>
    <recommendedName>
        <fullName evidence="15">RecBCD enzyme subunit RecB</fullName>
        <ecNumber evidence="15">3.1.11.5</ecNumber>
        <ecNumber evidence="15">5.6.2.4</ecNumber>
    </recommendedName>
    <alternativeName>
        <fullName evidence="15">DNA 3'-5' helicase subunit RecB</fullName>
    </alternativeName>
    <alternativeName>
        <fullName evidence="15">Exonuclease V subunit RecB</fullName>
        <shortName evidence="15">ExoV subunit RecB</shortName>
    </alternativeName>
    <alternativeName>
        <fullName evidence="15">Helicase/nuclease RecBCD subunit RecB</fullName>
    </alternativeName>
</protein>
<dbReference type="Proteomes" id="UP000031327">
    <property type="component" value="Unassembled WGS sequence"/>
</dbReference>
<comment type="domain">
    <text evidence="15">The C-terminal domain has nuclease activity and interacts with RecD. It interacts with RecA, facilitating its loading onto ssDNA.</text>
</comment>
<dbReference type="HAMAP" id="MF_01485">
    <property type="entry name" value="RecB"/>
    <property type="match status" value="1"/>
</dbReference>
<dbReference type="GO" id="GO:0008854">
    <property type="term" value="F:exodeoxyribonuclease V activity"/>
    <property type="evidence" value="ECO:0007669"/>
    <property type="project" value="UniProtKB-EC"/>
</dbReference>
<dbReference type="InterPro" id="IPR004586">
    <property type="entry name" value="RecB"/>
</dbReference>
<dbReference type="SUPFAM" id="SSF52540">
    <property type="entry name" value="P-loop containing nucleoside triphosphate hydrolases"/>
    <property type="match status" value="1"/>
</dbReference>
<dbReference type="PROSITE" id="PS51217">
    <property type="entry name" value="UVRD_HELICASE_CTER"/>
    <property type="match status" value="1"/>
</dbReference>
<evidence type="ECO:0000256" key="2">
    <source>
        <dbReference type="ARBA" id="ARBA00022723"/>
    </source>
</evidence>
<dbReference type="PANTHER" id="PTHR11070:SF23">
    <property type="entry name" value="RECBCD ENZYME SUBUNIT RECB"/>
    <property type="match status" value="1"/>
</dbReference>
<evidence type="ECO:0000256" key="9">
    <source>
        <dbReference type="ARBA" id="ARBA00022842"/>
    </source>
</evidence>
<dbReference type="PROSITE" id="PS51198">
    <property type="entry name" value="UVRD_HELICASE_ATP_BIND"/>
    <property type="match status" value="1"/>
</dbReference>
<dbReference type="Gene3D" id="3.90.320.10">
    <property type="match status" value="1"/>
</dbReference>
<feature type="domain" description="UvrD-like helicase ATP-binding" evidence="17">
    <location>
        <begin position="1"/>
        <end position="451"/>
    </location>
</feature>
<dbReference type="InterPro" id="IPR000212">
    <property type="entry name" value="DNA_helicase_UvrD/REP"/>
</dbReference>
<comment type="similarity">
    <text evidence="15">Belongs to the helicase family. UvrD subfamily.</text>
</comment>
<dbReference type="GO" id="GO:0009338">
    <property type="term" value="C:exodeoxyribonuclease V complex"/>
    <property type="evidence" value="ECO:0007669"/>
    <property type="project" value="TreeGrafter"/>
</dbReference>
<keyword evidence="3 15" id="KW-0547">Nucleotide-binding</keyword>
<evidence type="ECO:0000256" key="14">
    <source>
        <dbReference type="ARBA" id="ARBA00048988"/>
    </source>
</evidence>
<dbReference type="Gene3D" id="1.10.3170.10">
    <property type="entry name" value="Recbcd, chain B, domain 2"/>
    <property type="match status" value="1"/>
</dbReference>
<dbReference type="GO" id="GO:0016887">
    <property type="term" value="F:ATP hydrolysis activity"/>
    <property type="evidence" value="ECO:0007669"/>
    <property type="project" value="RHEA"/>
</dbReference>